<comment type="caution">
    <text evidence="4">The sequence shown here is derived from an EMBL/GenBank/DDBJ whole genome shotgun (WGS) entry which is preliminary data.</text>
</comment>
<feature type="compositionally biased region" description="Basic and acidic residues" evidence="1">
    <location>
        <begin position="1607"/>
        <end position="1626"/>
    </location>
</feature>
<feature type="compositionally biased region" description="Low complexity" evidence="1">
    <location>
        <begin position="1175"/>
        <end position="1193"/>
    </location>
</feature>
<name>A0ABP0J3Y3_9DINO</name>
<dbReference type="PROSITE" id="PS50097">
    <property type="entry name" value="BTB"/>
    <property type="match status" value="1"/>
</dbReference>
<feature type="region of interest" description="Disordered" evidence="1">
    <location>
        <begin position="1595"/>
        <end position="1626"/>
    </location>
</feature>
<dbReference type="PANTHER" id="PTHR11071:SF561">
    <property type="entry name" value="PEPTIDYL-PROLYL CIS-TRANS ISOMERASE D-RELATED"/>
    <property type="match status" value="1"/>
</dbReference>
<protein>
    <submittedName>
        <fullName evidence="4">Peptidyl-prolyl cis-trans isomerase CYP20-1 (PPIase CYP20-1) (Cyclophilin of 20 kDa 1) (Rotamase CYP20-1) (Rotamase cyclophilin-7)</fullName>
    </submittedName>
</protein>
<dbReference type="Gene3D" id="3.30.710.10">
    <property type="entry name" value="Potassium Channel Kv1.1, Chain A"/>
    <property type="match status" value="1"/>
</dbReference>
<keyword evidence="4" id="KW-0413">Isomerase</keyword>
<feature type="region of interest" description="Disordered" evidence="1">
    <location>
        <begin position="1022"/>
        <end position="1044"/>
    </location>
</feature>
<feature type="region of interest" description="Disordered" evidence="1">
    <location>
        <begin position="1239"/>
        <end position="1263"/>
    </location>
</feature>
<dbReference type="Pfam" id="PF00160">
    <property type="entry name" value="Pro_isomerase"/>
    <property type="match status" value="1"/>
</dbReference>
<keyword evidence="5" id="KW-1185">Reference proteome</keyword>
<dbReference type="GO" id="GO:0016853">
    <property type="term" value="F:isomerase activity"/>
    <property type="evidence" value="ECO:0007669"/>
    <property type="project" value="UniProtKB-KW"/>
</dbReference>
<dbReference type="InterPro" id="IPR011333">
    <property type="entry name" value="SKP1/BTB/POZ_sf"/>
</dbReference>
<feature type="compositionally biased region" description="Polar residues" evidence="1">
    <location>
        <begin position="1031"/>
        <end position="1042"/>
    </location>
</feature>
<sequence>MLSWKAASMPSSFVQLPGRSMSSSQMHPRQWTSPHVAKQRTHVRTYQAAAVAAATALVMPRNRCQMRAEQPEVVDTENADLPEVVEGESDIQAYGGYPEPPARIFEGTEEIDLEKKDKRPSGSSEKGTYFWKMTQDKRFIEVVVPVDDWVEAKDVIYRVGEEPEDPRRGPTLQLGYRVKGEDGKFEENLLIDGQVLNAITREESFWILDDMVGVKVIILTLSRPRMRRQRHDPILRRKTEEERIEPQTWDALLVEDRDTPDVTHKVFMDIELEGKPAGRMEFGLFGAALPKTVENFRGLCNGEYTDAEGQVKKAAFCYKGSTFGTIMGQHIMSAGNAGRDVAMMELSADELEDYNEFFKDFDARPRTVGKVKLGWALRWGGSLGLGEDVFGTQRVEGQAIALDRDSELKEVVDILGNLVEKGEGAKLYFYKPEWEKGRSAKAHLLRIAAKLQLAKELESLKQQPEMSRPAAKKKLQKSTRQAEALRQETVMELRLEEAEHLASYLVILRNGVVAAQGSVQALKHEWGQGYMLSVDCEKSQEVEAQEFITSLLDPEDQTPVKSQRDGQKTYKFSKDEEALGHLIISIARGKVSEADEEEEQLYPFLTKLCDDPALQGCCNFPLDQEQVQIGSCEGNCDIVLMGVGITSEMCSVHCEKGEVSVEALKEEGGSTVRVLLNGKMLQPDEPEKMKHGDCLILGYSHAFRLVEPTPERVKQAGSSEYLQVARSTVPKLDVSSAFEEAVCVEGKQLEDSGDKVSAFSFINNLSNRASASTVKSFLSALHHVHPLVEEANVITREVFGNAELHLEIHTLTDVLDFQNDAPEIVICCLEKPSPLSRFQQTVNTVQQCLRDPNAPTSSQDLADKRWMLGKAKHPLAHAMGLDEHMSIRGHGHLLSIFSLEDFLQRLSEIRDIYQEACETGEGFEAMRSNLAAHPFQNPWHQSSFTHTKVLADEAASIRTSPLLRWLLRSPPKAPIQQAPPPGASLGTTIAQAPVKELQRRPSIAESVQSANSSGHLFPVDIRASQDKDKQSPTPRTGQTTNIFEVDNSPIPSLGSYLKALLTDTSSADILLAVMEPGEGQESTLVHAHSIVLSRLPFFHRLIADHKAMGKSPIIVPHALSVCILRQLLVYAYTDSAKEATANLSPNMLRQLQKAASNCSMPELCKACMNKLSGTESASESSSAKAPGGPSSPGVRRRISRGSSQQKVREISGRDLPVLLSKKSSLSDSSQGGSLKLRQQLRDSKQLEAKVAEGKGASDAGSSRQMFCMESGSSMSSSPLEGRDGDQITRQHSAVRLSSGSLRAFAEEMAELRRLLLAHPRAQGQEIPKRATDLLEDLQSSMMETIRSEFRGCLKEAGDKIGQGDSASLTSLASGITSQIHHLRDDLICMLNSDGSARAASRSPVRVRDESPVPSMPIQPVPLARVTSPPSGFSTEPVVRTTPPPFDHRAATPPLGSPLLVATPGAPKIAGAVGAQPLQRQRLVIHASTGQLPRPATRSPSPNSSCCMVPAYAGRTETRSVSPIPGGSYWQMNAPSRPGWGTAPGPVSVRFNRPRMNHMGSSGTSSTLTTNRSWQNLQEPVTANPVAISHVTVPKQPTSTTSVTTHAEQVDPSKAVGEKAPVETLRL</sequence>
<dbReference type="InterPro" id="IPR029000">
    <property type="entry name" value="Cyclophilin-like_dom_sf"/>
</dbReference>
<dbReference type="SUPFAM" id="SSF49879">
    <property type="entry name" value="SMAD/FHA domain"/>
    <property type="match status" value="1"/>
</dbReference>
<dbReference type="SUPFAM" id="SSF50891">
    <property type="entry name" value="Cyclophilin-like"/>
    <property type="match status" value="1"/>
</dbReference>
<evidence type="ECO:0000313" key="4">
    <source>
        <dbReference type="EMBL" id="CAK9009072.1"/>
    </source>
</evidence>
<evidence type="ECO:0000259" key="2">
    <source>
        <dbReference type="PROSITE" id="PS50072"/>
    </source>
</evidence>
<feature type="domain" description="PPIase cyclophilin-type" evidence="2">
    <location>
        <begin position="267"/>
        <end position="422"/>
    </location>
</feature>
<dbReference type="Gene3D" id="2.60.200.20">
    <property type="match status" value="1"/>
</dbReference>
<evidence type="ECO:0000256" key="1">
    <source>
        <dbReference type="SAM" id="MobiDB-lite"/>
    </source>
</evidence>
<evidence type="ECO:0000259" key="3">
    <source>
        <dbReference type="PROSITE" id="PS50097"/>
    </source>
</evidence>
<dbReference type="PROSITE" id="PS50072">
    <property type="entry name" value="CSA_PPIASE_2"/>
    <property type="match status" value="1"/>
</dbReference>
<dbReference type="InterPro" id="IPR008978">
    <property type="entry name" value="HSP20-like_chaperone"/>
</dbReference>
<feature type="compositionally biased region" description="Polar residues" evidence="1">
    <location>
        <begin position="1595"/>
        <end position="1606"/>
    </location>
</feature>
<dbReference type="InterPro" id="IPR008984">
    <property type="entry name" value="SMAD_FHA_dom_sf"/>
</dbReference>
<dbReference type="Gene3D" id="2.40.100.10">
    <property type="entry name" value="Cyclophilin-like"/>
    <property type="match status" value="1"/>
</dbReference>
<dbReference type="Pfam" id="PF00651">
    <property type="entry name" value="BTB"/>
    <property type="match status" value="1"/>
</dbReference>
<reference evidence="4 5" key="1">
    <citation type="submission" date="2024-02" db="EMBL/GenBank/DDBJ databases">
        <authorList>
            <person name="Chen Y."/>
            <person name="Shah S."/>
            <person name="Dougan E. K."/>
            <person name="Thang M."/>
            <person name="Chan C."/>
        </authorList>
    </citation>
    <scope>NUCLEOTIDE SEQUENCE [LARGE SCALE GENOMIC DNA]</scope>
</reference>
<organism evidence="4 5">
    <name type="scientific">Durusdinium trenchii</name>
    <dbReference type="NCBI Taxonomy" id="1381693"/>
    <lineage>
        <taxon>Eukaryota</taxon>
        <taxon>Sar</taxon>
        <taxon>Alveolata</taxon>
        <taxon>Dinophyceae</taxon>
        <taxon>Suessiales</taxon>
        <taxon>Symbiodiniaceae</taxon>
        <taxon>Durusdinium</taxon>
    </lineage>
</organism>
<evidence type="ECO:0000313" key="5">
    <source>
        <dbReference type="Proteomes" id="UP001642464"/>
    </source>
</evidence>
<dbReference type="InterPro" id="IPR000210">
    <property type="entry name" value="BTB/POZ_dom"/>
</dbReference>
<dbReference type="Gene3D" id="2.60.40.790">
    <property type="match status" value="1"/>
</dbReference>
<dbReference type="PANTHER" id="PTHR11071">
    <property type="entry name" value="PEPTIDYL-PROLYL CIS-TRANS ISOMERASE"/>
    <property type="match status" value="1"/>
</dbReference>
<accession>A0ABP0J3Y3</accession>
<dbReference type="Proteomes" id="UP001642464">
    <property type="component" value="Unassembled WGS sequence"/>
</dbReference>
<gene>
    <name evidence="4" type="ORF">SCF082_LOCUS10144</name>
</gene>
<feature type="region of interest" description="Disordered" evidence="1">
    <location>
        <begin position="1399"/>
        <end position="1437"/>
    </location>
</feature>
<feature type="compositionally biased region" description="Basic and acidic residues" evidence="1">
    <location>
        <begin position="1239"/>
        <end position="1252"/>
    </location>
</feature>
<feature type="region of interest" description="Disordered" evidence="1">
    <location>
        <begin position="1175"/>
        <end position="1213"/>
    </location>
</feature>
<dbReference type="EMBL" id="CAXAMM010005891">
    <property type="protein sequence ID" value="CAK9009072.1"/>
    <property type="molecule type" value="Genomic_DNA"/>
</dbReference>
<proteinExistence type="predicted"/>
<feature type="domain" description="BTB" evidence="3">
    <location>
        <begin position="1067"/>
        <end position="1140"/>
    </location>
</feature>
<dbReference type="InterPro" id="IPR002130">
    <property type="entry name" value="Cyclophilin-type_PPIase_dom"/>
</dbReference>
<dbReference type="SUPFAM" id="SSF54695">
    <property type="entry name" value="POZ domain"/>
    <property type="match status" value="1"/>
</dbReference>